<dbReference type="Gene3D" id="2.40.110.10">
    <property type="entry name" value="Butyryl-CoA Dehydrogenase, subunit A, domain 2"/>
    <property type="match status" value="1"/>
</dbReference>
<gene>
    <name evidence="10" type="ORF">AUCHE_08_05040</name>
</gene>
<feature type="domain" description="Acyl-CoA oxidase/dehydrogenase middle" evidence="8">
    <location>
        <begin position="126"/>
        <end position="228"/>
    </location>
</feature>
<dbReference type="Proteomes" id="UP000008495">
    <property type="component" value="Unassembled WGS sequence"/>
</dbReference>
<dbReference type="SUPFAM" id="SSF47203">
    <property type="entry name" value="Acyl-CoA dehydrogenase C-terminal domain-like"/>
    <property type="match status" value="1"/>
</dbReference>
<evidence type="ECO:0000256" key="2">
    <source>
        <dbReference type="ARBA" id="ARBA00009347"/>
    </source>
</evidence>
<evidence type="ECO:0000256" key="6">
    <source>
        <dbReference type="RuleBase" id="RU362125"/>
    </source>
</evidence>
<comment type="caution">
    <text evidence="10">The sequence shown here is derived from an EMBL/GenBank/DDBJ whole genome shotgun (WGS) entry which is preliminary data.</text>
</comment>
<evidence type="ECO:0000256" key="5">
    <source>
        <dbReference type="ARBA" id="ARBA00023002"/>
    </source>
</evidence>
<evidence type="ECO:0000256" key="4">
    <source>
        <dbReference type="ARBA" id="ARBA00022827"/>
    </source>
</evidence>
<dbReference type="InterPro" id="IPR037069">
    <property type="entry name" value="AcylCoA_DH/ox_N_sf"/>
</dbReference>
<dbReference type="SUPFAM" id="SSF56645">
    <property type="entry name" value="Acyl-CoA dehydrogenase NM domain-like"/>
    <property type="match status" value="1"/>
</dbReference>
<dbReference type="FunFam" id="1.10.540.10:FF:000008">
    <property type="entry name" value="Acyl-CoA dehydrogenase"/>
    <property type="match status" value="1"/>
</dbReference>
<evidence type="ECO:0000313" key="11">
    <source>
        <dbReference type="Proteomes" id="UP000008495"/>
    </source>
</evidence>
<dbReference type="PANTHER" id="PTHR43884">
    <property type="entry name" value="ACYL-COA DEHYDROGENASE"/>
    <property type="match status" value="1"/>
</dbReference>
<organism evidence="10 11">
    <name type="scientific">Austwickia chelonae NBRC 105200</name>
    <dbReference type="NCBI Taxonomy" id="1184607"/>
    <lineage>
        <taxon>Bacteria</taxon>
        <taxon>Bacillati</taxon>
        <taxon>Actinomycetota</taxon>
        <taxon>Actinomycetes</taxon>
        <taxon>Micrococcales</taxon>
        <taxon>Dermatophilaceae</taxon>
        <taxon>Austwickia</taxon>
    </lineage>
</organism>
<dbReference type="InterPro" id="IPR013786">
    <property type="entry name" value="AcylCoA_DH/ox_N"/>
</dbReference>
<comment type="similarity">
    <text evidence="2 6">Belongs to the acyl-CoA dehydrogenase family.</text>
</comment>
<dbReference type="EMBL" id="BAGZ01000008">
    <property type="protein sequence ID" value="GAB78258.1"/>
    <property type="molecule type" value="Genomic_DNA"/>
</dbReference>
<dbReference type="AlphaFoldDB" id="K6V7Q3"/>
<evidence type="ECO:0000259" key="8">
    <source>
        <dbReference type="Pfam" id="PF02770"/>
    </source>
</evidence>
<keyword evidence="5 6" id="KW-0560">Oxidoreductase</keyword>
<dbReference type="STRING" id="100225.SAMN05421595_0774"/>
<name>K6V7Q3_9MICO</name>
<keyword evidence="11" id="KW-1185">Reference proteome</keyword>
<feature type="domain" description="Acyl-CoA dehydrogenase/oxidase N-terminal" evidence="9">
    <location>
        <begin position="11"/>
        <end position="122"/>
    </location>
</feature>
<keyword evidence="4 6" id="KW-0274">FAD</keyword>
<feature type="domain" description="Acyl-CoA dehydrogenase/oxidase C-terminal" evidence="7">
    <location>
        <begin position="242"/>
        <end position="391"/>
    </location>
</feature>
<evidence type="ECO:0000313" key="10">
    <source>
        <dbReference type="EMBL" id="GAB78258.1"/>
    </source>
</evidence>
<dbReference type="InterPro" id="IPR046373">
    <property type="entry name" value="Acyl-CoA_Oxase/DH_mid-dom_sf"/>
</dbReference>
<dbReference type="Gene3D" id="1.10.540.10">
    <property type="entry name" value="Acyl-CoA dehydrogenase/oxidase, N-terminal domain"/>
    <property type="match status" value="1"/>
</dbReference>
<dbReference type="GO" id="GO:0050660">
    <property type="term" value="F:flavin adenine dinucleotide binding"/>
    <property type="evidence" value="ECO:0007669"/>
    <property type="project" value="InterPro"/>
</dbReference>
<dbReference type="InterPro" id="IPR009075">
    <property type="entry name" value="AcylCo_DH/oxidase_C"/>
</dbReference>
<evidence type="ECO:0000259" key="7">
    <source>
        <dbReference type="Pfam" id="PF00441"/>
    </source>
</evidence>
<dbReference type="PANTHER" id="PTHR43884:SF12">
    <property type="entry name" value="ISOVALERYL-COA DEHYDROGENASE, MITOCHONDRIAL-RELATED"/>
    <property type="match status" value="1"/>
</dbReference>
<evidence type="ECO:0000259" key="9">
    <source>
        <dbReference type="Pfam" id="PF02771"/>
    </source>
</evidence>
<dbReference type="eggNOG" id="COG1960">
    <property type="taxonomic scope" value="Bacteria"/>
</dbReference>
<dbReference type="OrthoDB" id="9770681at2"/>
<dbReference type="InterPro" id="IPR036250">
    <property type="entry name" value="AcylCo_DH-like_C"/>
</dbReference>
<dbReference type="InterPro" id="IPR006091">
    <property type="entry name" value="Acyl-CoA_Oxase/DH_mid-dom"/>
</dbReference>
<keyword evidence="3 6" id="KW-0285">Flavoprotein</keyword>
<reference evidence="10 11" key="1">
    <citation type="submission" date="2012-08" db="EMBL/GenBank/DDBJ databases">
        <title>Whole genome shotgun sequence of Austwickia chelonae NBRC 105200.</title>
        <authorList>
            <person name="Yoshida I."/>
            <person name="Hosoyama A."/>
            <person name="Tsuchikane K."/>
            <person name="Katsumata H."/>
            <person name="Ando Y."/>
            <person name="Ohji S."/>
            <person name="Hamada M."/>
            <person name="Tamura T."/>
            <person name="Yamazoe A."/>
            <person name="Yamazaki S."/>
            <person name="Fujita N."/>
        </authorList>
    </citation>
    <scope>NUCLEOTIDE SEQUENCE [LARGE SCALE GENOMIC DNA]</scope>
    <source>
        <strain evidence="10 11">NBRC 105200</strain>
    </source>
</reference>
<evidence type="ECO:0000256" key="3">
    <source>
        <dbReference type="ARBA" id="ARBA00022630"/>
    </source>
</evidence>
<sequence length="398" mass="43888">MSRLQRTAGLTEEQTELIKLVREFVEDQILPVATEMEHQDEYPQAIVDAMKEIGIFGLMIPEEYGGLGESLLTYALSVEEIARGWMSVSGIINTHFIVAYMLLQHGTQEQKQRYLPKMATGEIRGSFSMSEPGCGSDVSGIKSRAVKDGDGWTINAQKMWLTNGGSSNLTAVLVKTDTGADSVYKNMTTFLVEKEPGFGPQDNGITVPGKIEKMGYKGVDTTELILENHKTTDAQILGGEAGKGFYQMMDGVEVGRVNVAARACGVARRAFELGIAYAQQRETFGKKLVDHQAILFRLADMATKVEAAHQMMVMAAKLKDSGQRNDVEAGMAKYLAAEYCADVVEQSFRIHGGYGYSKEYEIERLYREAPMLLIGEGTAEIQKMIIGRSLLKDYKLKG</sequence>
<dbReference type="PIRSF" id="PIRSF016578">
    <property type="entry name" value="HsaA"/>
    <property type="match status" value="1"/>
</dbReference>
<protein>
    <submittedName>
        <fullName evidence="10">Putative acyl-CoA dehydrogenase</fullName>
    </submittedName>
</protein>
<accession>K6V7Q3</accession>
<dbReference type="RefSeq" id="WP_006503013.1">
    <property type="nucleotide sequence ID" value="NZ_BAGZ01000008.1"/>
</dbReference>
<dbReference type="Pfam" id="PF02770">
    <property type="entry name" value="Acyl-CoA_dh_M"/>
    <property type="match status" value="1"/>
</dbReference>
<evidence type="ECO:0000256" key="1">
    <source>
        <dbReference type="ARBA" id="ARBA00001974"/>
    </source>
</evidence>
<dbReference type="GO" id="GO:0003995">
    <property type="term" value="F:acyl-CoA dehydrogenase activity"/>
    <property type="evidence" value="ECO:0007669"/>
    <property type="project" value="TreeGrafter"/>
</dbReference>
<dbReference type="Gene3D" id="1.20.140.10">
    <property type="entry name" value="Butyryl-CoA Dehydrogenase, subunit A, domain 3"/>
    <property type="match status" value="1"/>
</dbReference>
<dbReference type="FunFam" id="1.20.140.10:FF:000001">
    <property type="entry name" value="Acyl-CoA dehydrogenase"/>
    <property type="match status" value="1"/>
</dbReference>
<proteinExistence type="inferred from homology"/>
<comment type="cofactor">
    <cofactor evidence="1 6">
        <name>FAD</name>
        <dbReference type="ChEBI" id="CHEBI:57692"/>
    </cofactor>
</comment>
<dbReference type="Pfam" id="PF02771">
    <property type="entry name" value="Acyl-CoA_dh_N"/>
    <property type="match status" value="1"/>
</dbReference>
<dbReference type="Pfam" id="PF00441">
    <property type="entry name" value="Acyl-CoA_dh_1"/>
    <property type="match status" value="1"/>
</dbReference>
<dbReference type="InterPro" id="IPR009100">
    <property type="entry name" value="AcylCoA_DH/oxidase_NM_dom_sf"/>
</dbReference>